<evidence type="ECO:0000256" key="3">
    <source>
        <dbReference type="ARBA" id="ARBA00022448"/>
    </source>
</evidence>
<evidence type="ECO:0000256" key="15">
    <source>
        <dbReference type="ARBA" id="ARBA00047816"/>
    </source>
</evidence>
<dbReference type="InterPro" id="IPR014222">
    <property type="entry name" value="Cyt_c_oxidase_su2"/>
</dbReference>
<keyword evidence="6 17" id="KW-0812">Transmembrane</keyword>
<dbReference type="Gene3D" id="1.10.760.10">
    <property type="entry name" value="Cytochrome c-like domain"/>
    <property type="match status" value="1"/>
</dbReference>
<keyword evidence="3 17" id="KW-0813">Transport</keyword>
<evidence type="ECO:0000313" key="24">
    <source>
        <dbReference type="EMBL" id="PPE72205.1"/>
    </source>
</evidence>
<dbReference type="OrthoDB" id="9781261at2"/>
<dbReference type="PANTHER" id="PTHR22888:SF9">
    <property type="entry name" value="CYTOCHROME C OXIDASE SUBUNIT 2"/>
    <property type="match status" value="1"/>
</dbReference>
<dbReference type="PROSITE" id="PS51007">
    <property type="entry name" value="CYTC"/>
    <property type="match status" value="1"/>
</dbReference>
<accession>A0A2S5TB66</accession>
<evidence type="ECO:0000259" key="21">
    <source>
        <dbReference type="PROSITE" id="PS50857"/>
    </source>
</evidence>
<evidence type="ECO:0000256" key="7">
    <source>
        <dbReference type="ARBA" id="ARBA00022723"/>
    </source>
</evidence>
<evidence type="ECO:0000256" key="12">
    <source>
        <dbReference type="ARBA" id="ARBA00023008"/>
    </source>
</evidence>
<evidence type="ECO:0000313" key="25">
    <source>
        <dbReference type="Proteomes" id="UP000238220"/>
    </source>
</evidence>
<dbReference type="InterPro" id="IPR011759">
    <property type="entry name" value="Cyt_c_oxidase_su2_TM_dom"/>
</dbReference>
<feature type="domain" description="Cytochrome oxidase subunit II transmembrane region profile" evidence="22">
    <location>
        <begin position="24"/>
        <end position="119"/>
    </location>
</feature>
<keyword evidence="5 17" id="KW-0679">Respiratory chain</keyword>
<dbReference type="PROSITE" id="PS50857">
    <property type="entry name" value="COX2_CUA"/>
    <property type="match status" value="1"/>
</dbReference>
<dbReference type="InterPro" id="IPR001505">
    <property type="entry name" value="Copper_CuA"/>
</dbReference>
<dbReference type="SUPFAM" id="SSF46626">
    <property type="entry name" value="Cytochrome c"/>
    <property type="match status" value="1"/>
</dbReference>
<dbReference type="Pfam" id="PF00116">
    <property type="entry name" value="COX2"/>
    <property type="match status" value="1"/>
</dbReference>
<dbReference type="GO" id="GO:0005886">
    <property type="term" value="C:plasma membrane"/>
    <property type="evidence" value="ECO:0007669"/>
    <property type="project" value="UniProtKB-SubCell"/>
</dbReference>
<sequence>MGRLARIAAGTSLALAAFVAQAYTETSGGYNLPTGVTDLSKEVHSLHMLIFWICVAIGTVVFGLMIYSIINHRRSKGHKPADFHESTTVEILWTAAPFLILIGMAIPAAGTLIKMEDTRNADMTVKITGYQWKWEYEYIGEDVKFFSTLAAESNAARQHDGNGLLSGAAWAKTFSKDELEKLKKVDGGNYLVNVDNELVLPVGKKVRFLVTSNDVIHAWWVPEIAVKKDAIPGYVNETWAKINTPGVYRGVCAELCGRDHGFMPIVVRALPEAEYQAWLAKQKGGEAAAAAPAAAAPVEVAAAATTATDAAPAAAPVEVAAAPAAAAPAAPAAAKDLSKDELMKKGEQVYTANCSACHQPTGKGLPPNFPSLVGSKIVKGAAVDHIKQTLNGKGMMPPFKHLSDLDVAAVVTYQRNSWGNSSGVVQPAAVAAAR</sequence>
<feature type="domain" description="Cytochrome c" evidence="23">
    <location>
        <begin position="341"/>
        <end position="418"/>
    </location>
</feature>
<dbReference type="InterPro" id="IPR045187">
    <property type="entry name" value="CcO_II"/>
</dbReference>
<feature type="transmembrane region" description="Helical" evidence="19">
    <location>
        <begin position="91"/>
        <end position="113"/>
    </location>
</feature>
<comment type="catalytic activity">
    <reaction evidence="15 18">
        <text>4 Fe(II)-[cytochrome c] + O2 + 8 H(+)(in) = 4 Fe(III)-[cytochrome c] + 2 H2O + 4 H(+)(out)</text>
        <dbReference type="Rhea" id="RHEA:11436"/>
        <dbReference type="Rhea" id="RHEA-COMP:10350"/>
        <dbReference type="Rhea" id="RHEA-COMP:14399"/>
        <dbReference type="ChEBI" id="CHEBI:15377"/>
        <dbReference type="ChEBI" id="CHEBI:15378"/>
        <dbReference type="ChEBI" id="CHEBI:15379"/>
        <dbReference type="ChEBI" id="CHEBI:29033"/>
        <dbReference type="ChEBI" id="CHEBI:29034"/>
        <dbReference type="EC" id="7.1.1.9"/>
    </reaction>
</comment>
<evidence type="ECO:0000256" key="10">
    <source>
        <dbReference type="ARBA" id="ARBA00022989"/>
    </source>
</evidence>
<dbReference type="Gene3D" id="1.10.287.90">
    <property type="match status" value="1"/>
</dbReference>
<dbReference type="AlphaFoldDB" id="A0A2S5TB66"/>
<evidence type="ECO:0000256" key="18">
    <source>
        <dbReference type="RuleBase" id="RU004024"/>
    </source>
</evidence>
<organism evidence="24 25">
    <name type="scientific">Solimonas fluminis</name>
    <dbReference type="NCBI Taxonomy" id="2086571"/>
    <lineage>
        <taxon>Bacteria</taxon>
        <taxon>Pseudomonadati</taxon>
        <taxon>Pseudomonadota</taxon>
        <taxon>Gammaproteobacteria</taxon>
        <taxon>Nevskiales</taxon>
        <taxon>Nevskiaceae</taxon>
        <taxon>Solimonas</taxon>
    </lineage>
</organism>
<dbReference type="PROSITE" id="PS00078">
    <property type="entry name" value="COX2"/>
    <property type="match status" value="1"/>
</dbReference>
<dbReference type="GO" id="GO:0016491">
    <property type="term" value="F:oxidoreductase activity"/>
    <property type="evidence" value="ECO:0007669"/>
    <property type="project" value="InterPro"/>
</dbReference>
<dbReference type="Pfam" id="PF13442">
    <property type="entry name" value="Cytochrome_CBB3"/>
    <property type="match status" value="1"/>
</dbReference>
<evidence type="ECO:0000256" key="14">
    <source>
        <dbReference type="ARBA" id="ARBA00024688"/>
    </source>
</evidence>
<keyword evidence="25" id="KW-1185">Reference proteome</keyword>
<dbReference type="SUPFAM" id="SSF81464">
    <property type="entry name" value="Cytochrome c oxidase subunit II-like, transmembrane region"/>
    <property type="match status" value="1"/>
</dbReference>
<dbReference type="InterPro" id="IPR002429">
    <property type="entry name" value="CcO_II-like_C"/>
</dbReference>
<name>A0A2S5TB66_9GAMM</name>
<comment type="function">
    <text evidence="14 18">Subunits I and II form the functional core of the enzyme complex. Electrons originating in cytochrome c are transferred via heme a and Cu(A) to the binuclear center formed by heme a3 and Cu(B).</text>
</comment>
<comment type="cofactor">
    <cofactor evidence="18">
        <name>Cu cation</name>
        <dbReference type="ChEBI" id="CHEBI:23378"/>
    </cofactor>
    <text evidence="18">Binds a copper A center.</text>
</comment>
<evidence type="ECO:0000256" key="4">
    <source>
        <dbReference type="ARBA" id="ARBA00022617"/>
    </source>
</evidence>
<evidence type="ECO:0000256" key="8">
    <source>
        <dbReference type="ARBA" id="ARBA00022967"/>
    </source>
</evidence>
<dbReference type="GO" id="GO:0004129">
    <property type="term" value="F:cytochrome-c oxidase activity"/>
    <property type="evidence" value="ECO:0007669"/>
    <property type="project" value="UniProtKB-EC"/>
</dbReference>
<evidence type="ECO:0000256" key="11">
    <source>
        <dbReference type="ARBA" id="ARBA00023004"/>
    </source>
</evidence>
<dbReference type="EC" id="7.1.1.9" evidence="18"/>
<evidence type="ECO:0000256" key="19">
    <source>
        <dbReference type="SAM" id="Phobius"/>
    </source>
</evidence>
<dbReference type="NCBIfam" id="TIGR02866">
    <property type="entry name" value="CoxB"/>
    <property type="match status" value="1"/>
</dbReference>
<evidence type="ECO:0000256" key="20">
    <source>
        <dbReference type="SAM" id="SignalP"/>
    </source>
</evidence>
<keyword evidence="20" id="KW-0732">Signal</keyword>
<feature type="transmembrane region" description="Helical" evidence="19">
    <location>
        <begin position="46"/>
        <end position="70"/>
    </location>
</feature>
<protein>
    <recommendedName>
        <fullName evidence="18">Cytochrome c oxidase subunit 2</fullName>
        <ecNumber evidence="18">7.1.1.9</ecNumber>
    </recommendedName>
</protein>
<reference evidence="24 25" key="1">
    <citation type="submission" date="2018-02" db="EMBL/GenBank/DDBJ databases">
        <title>Genome sequencing of Solimonas sp. HR-BB.</title>
        <authorList>
            <person name="Lee Y."/>
            <person name="Jeon C.O."/>
        </authorList>
    </citation>
    <scope>NUCLEOTIDE SEQUENCE [LARGE SCALE GENOMIC DNA]</scope>
    <source>
        <strain evidence="24 25">HR-BB</strain>
    </source>
</reference>
<keyword evidence="13 19" id="KW-0472">Membrane</keyword>
<keyword evidence="8" id="KW-1278">Translocase</keyword>
<evidence type="ECO:0000259" key="23">
    <source>
        <dbReference type="PROSITE" id="PS51007"/>
    </source>
</evidence>
<gene>
    <name evidence="24" type="primary">coxB</name>
    <name evidence="24" type="ORF">C3942_19885</name>
</gene>
<evidence type="ECO:0000256" key="13">
    <source>
        <dbReference type="ARBA" id="ARBA00023136"/>
    </source>
</evidence>
<evidence type="ECO:0000256" key="16">
    <source>
        <dbReference type="PROSITE-ProRule" id="PRU00433"/>
    </source>
</evidence>
<dbReference type="InterPro" id="IPR036257">
    <property type="entry name" value="Cyt_c_oxidase_su2_TM_sf"/>
</dbReference>
<dbReference type="GO" id="GO:0042773">
    <property type="term" value="P:ATP synthesis coupled electron transport"/>
    <property type="evidence" value="ECO:0007669"/>
    <property type="project" value="TreeGrafter"/>
</dbReference>
<dbReference type="SUPFAM" id="SSF49503">
    <property type="entry name" value="Cupredoxins"/>
    <property type="match status" value="1"/>
</dbReference>
<comment type="subcellular location">
    <subcellularLocation>
        <location evidence="17">Cell membrane</location>
        <topology evidence="17">Multi-pass membrane protein</topology>
    </subcellularLocation>
    <subcellularLocation>
        <location evidence="1">Membrane</location>
        <topology evidence="1">Multi-pass membrane protein</topology>
    </subcellularLocation>
</comment>
<evidence type="ECO:0000256" key="2">
    <source>
        <dbReference type="ARBA" id="ARBA00007866"/>
    </source>
</evidence>
<evidence type="ECO:0000256" key="17">
    <source>
        <dbReference type="RuleBase" id="RU000456"/>
    </source>
</evidence>
<evidence type="ECO:0000256" key="1">
    <source>
        <dbReference type="ARBA" id="ARBA00004141"/>
    </source>
</evidence>
<feature type="domain" description="Cytochrome oxidase subunit II copper A binding" evidence="21">
    <location>
        <begin position="120"/>
        <end position="281"/>
    </location>
</feature>
<dbReference type="Gene3D" id="2.60.40.420">
    <property type="entry name" value="Cupredoxins - blue copper proteins"/>
    <property type="match status" value="1"/>
</dbReference>
<feature type="chain" id="PRO_5015727469" description="Cytochrome c oxidase subunit 2" evidence="20">
    <location>
        <begin position="23"/>
        <end position="434"/>
    </location>
</feature>
<evidence type="ECO:0000256" key="5">
    <source>
        <dbReference type="ARBA" id="ARBA00022660"/>
    </source>
</evidence>
<feature type="signal peptide" evidence="20">
    <location>
        <begin position="1"/>
        <end position="22"/>
    </location>
</feature>
<dbReference type="InterPro" id="IPR009056">
    <property type="entry name" value="Cyt_c-like_dom"/>
</dbReference>
<dbReference type="Pfam" id="PF02790">
    <property type="entry name" value="COX2_TM"/>
    <property type="match status" value="1"/>
</dbReference>
<evidence type="ECO:0000256" key="9">
    <source>
        <dbReference type="ARBA" id="ARBA00022982"/>
    </source>
</evidence>
<dbReference type="GO" id="GO:0005507">
    <property type="term" value="F:copper ion binding"/>
    <property type="evidence" value="ECO:0007669"/>
    <property type="project" value="InterPro"/>
</dbReference>
<keyword evidence="4 16" id="KW-0349">Heme</keyword>
<keyword evidence="10 19" id="KW-1133">Transmembrane helix</keyword>
<evidence type="ECO:0000256" key="6">
    <source>
        <dbReference type="ARBA" id="ARBA00022692"/>
    </source>
</evidence>
<dbReference type="EMBL" id="PSNW01000015">
    <property type="protein sequence ID" value="PPE72205.1"/>
    <property type="molecule type" value="Genomic_DNA"/>
</dbReference>
<comment type="caution">
    <text evidence="24">The sequence shown here is derived from an EMBL/GenBank/DDBJ whole genome shotgun (WGS) entry which is preliminary data.</text>
</comment>
<evidence type="ECO:0000259" key="22">
    <source>
        <dbReference type="PROSITE" id="PS50999"/>
    </source>
</evidence>
<keyword evidence="12 18" id="KW-0186">Copper</keyword>
<keyword evidence="11 16" id="KW-0408">Iron</keyword>
<dbReference type="InterPro" id="IPR036909">
    <property type="entry name" value="Cyt_c-like_dom_sf"/>
</dbReference>
<dbReference type="PROSITE" id="PS50999">
    <property type="entry name" value="COX2_TM"/>
    <property type="match status" value="1"/>
</dbReference>
<keyword evidence="9 17" id="KW-0249">Electron transport</keyword>
<dbReference type="PANTHER" id="PTHR22888">
    <property type="entry name" value="CYTOCHROME C OXIDASE, SUBUNIT II"/>
    <property type="match status" value="1"/>
</dbReference>
<dbReference type="Proteomes" id="UP000238220">
    <property type="component" value="Unassembled WGS sequence"/>
</dbReference>
<dbReference type="PRINTS" id="PR01166">
    <property type="entry name" value="CYCOXIDASEII"/>
</dbReference>
<comment type="similarity">
    <text evidence="2 17">Belongs to the cytochrome c oxidase subunit 2 family.</text>
</comment>
<proteinExistence type="inferred from homology"/>
<keyword evidence="7 16" id="KW-0479">Metal-binding</keyword>
<dbReference type="InterPro" id="IPR008972">
    <property type="entry name" value="Cupredoxin"/>
</dbReference>
<dbReference type="GO" id="GO:0020037">
    <property type="term" value="F:heme binding"/>
    <property type="evidence" value="ECO:0007669"/>
    <property type="project" value="InterPro"/>
</dbReference>